<accession>K1WLR3</accession>
<dbReference type="STRING" id="1072389.K1WLR3"/>
<proteinExistence type="predicted"/>
<dbReference type="KEGG" id="mbe:MBM_08625"/>
<evidence type="ECO:0000313" key="2">
    <source>
        <dbReference type="EMBL" id="EKD13182.1"/>
    </source>
</evidence>
<dbReference type="InParanoid" id="K1WLR3"/>
<dbReference type="GeneID" id="18764560"/>
<protein>
    <submittedName>
        <fullName evidence="2">Uncharacterized protein</fullName>
    </submittedName>
</protein>
<name>K1WLR3_MARBU</name>
<evidence type="ECO:0000256" key="1">
    <source>
        <dbReference type="SAM" id="MobiDB-lite"/>
    </source>
</evidence>
<feature type="compositionally biased region" description="Polar residues" evidence="1">
    <location>
        <begin position="7"/>
        <end position="34"/>
    </location>
</feature>
<keyword evidence="3" id="KW-1185">Reference proteome</keyword>
<gene>
    <name evidence="2" type="ORF">MBM_08625</name>
</gene>
<sequence length="189" mass="20310">MRRHSTSHIPSQVKSPTRSASSHNTDKASSSADNDTPPPREAGTSLATARRLAQHRIEATAAATTSPGFHTVVWNEHGALVERSTIGFLGTVVESKVFYSLRRDVEGSDEAVLGVDRGVGGLLDRGEDGIETGREGCTGSWNLDGSVVPVVPSGKLGRQRDVWWHTERARWREVPLERFCGGGRGRGGG</sequence>
<dbReference type="OrthoDB" id="3210378at2759"/>
<dbReference type="Proteomes" id="UP000006753">
    <property type="component" value="Unassembled WGS sequence"/>
</dbReference>
<dbReference type="EMBL" id="JH921451">
    <property type="protein sequence ID" value="EKD13182.1"/>
    <property type="molecule type" value="Genomic_DNA"/>
</dbReference>
<organism evidence="2 3">
    <name type="scientific">Marssonina brunnea f. sp. multigermtubi (strain MB_m1)</name>
    <name type="common">Marssonina leaf spot fungus</name>
    <dbReference type="NCBI Taxonomy" id="1072389"/>
    <lineage>
        <taxon>Eukaryota</taxon>
        <taxon>Fungi</taxon>
        <taxon>Dikarya</taxon>
        <taxon>Ascomycota</taxon>
        <taxon>Pezizomycotina</taxon>
        <taxon>Leotiomycetes</taxon>
        <taxon>Helotiales</taxon>
        <taxon>Drepanopezizaceae</taxon>
        <taxon>Drepanopeziza</taxon>
    </lineage>
</organism>
<evidence type="ECO:0000313" key="3">
    <source>
        <dbReference type="Proteomes" id="UP000006753"/>
    </source>
</evidence>
<dbReference type="AlphaFoldDB" id="K1WLR3"/>
<dbReference type="HOGENOM" id="CLU_1434717_0_0_1"/>
<reference evidence="2 3" key="1">
    <citation type="journal article" date="2012" name="BMC Genomics">
        <title>Sequencing the genome of Marssonina brunnea reveals fungus-poplar co-evolution.</title>
        <authorList>
            <person name="Zhu S."/>
            <person name="Cao Y.-Z."/>
            <person name="Jiang C."/>
            <person name="Tan B.-Y."/>
            <person name="Wang Z."/>
            <person name="Feng S."/>
            <person name="Zhang L."/>
            <person name="Su X.-H."/>
            <person name="Brejova B."/>
            <person name="Vinar T."/>
            <person name="Xu M."/>
            <person name="Wang M.-X."/>
            <person name="Zhang S.-G."/>
            <person name="Huang M.-R."/>
            <person name="Wu R."/>
            <person name="Zhou Y."/>
        </authorList>
    </citation>
    <scope>NUCLEOTIDE SEQUENCE [LARGE SCALE GENOMIC DNA]</scope>
    <source>
        <strain evidence="2 3">MB_m1</strain>
    </source>
</reference>
<feature type="region of interest" description="Disordered" evidence="1">
    <location>
        <begin position="1"/>
        <end position="47"/>
    </location>
</feature>